<dbReference type="AlphaFoldDB" id="A0A8S3YTG9"/>
<comment type="caution">
    <text evidence="10">The sequence shown here is derived from an EMBL/GenBank/DDBJ whole genome shotgun (WGS) entry which is preliminary data.</text>
</comment>
<keyword evidence="3" id="KW-0479">Metal-binding</keyword>
<dbReference type="EMBL" id="CAJHNH020000738">
    <property type="protein sequence ID" value="CAG5119578.1"/>
    <property type="molecule type" value="Genomic_DNA"/>
</dbReference>
<protein>
    <recommendedName>
        <fullName evidence="9">Sulfatase N-terminal domain-containing protein</fullName>
    </recommendedName>
</protein>
<sequence>MASLRQVSFLECIFMLTACPFVSCKPNIVFIVADDLGWNDVGFNNPDIISPNIDGLAKSGIILNQTYVQPLCSPSRSALMTGMYPFRLGLQHVVILAYQNVCMPLNLTTLPEVLKKEGYATHIVGKWHLGMCRWECTPTYRGFDSFYGYYNAEEDYYTKDVGGGYDFRDNKRVATEANGTYSTDLYVERFKTIIANHKQDTPLFLYLPFQNVHAPLEVPDKYYNMYPNIRDHDRRTFSGMVTALDDAVGEVVSALQQKGLYDNTLIVFTADNGGWVTFGGNNYPLRGGKVTVFEGGTRAVAFVHGPMFQKTGVRYDGLSHIVDWFPTLVEAAGSSYKDPTQDGVSQWKSLLSLSLPSGRDEVVYNLDYSEFPEQGKAAIRVGDYKLIAGYPGLYPDWYKPAQAHMSSVTRVDNAVSNKGTRVARTPGEQVTSAAPKNFYLFNLKDDPTEHNNIYDSHPDIVSNLTARLQAHMSRYVPPNYPPPDPASDPAKWGGAWSPGWC</sequence>
<reference evidence="10" key="1">
    <citation type="submission" date="2021-04" db="EMBL/GenBank/DDBJ databases">
        <authorList>
            <consortium name="Molecular Ecology Group"/>
        </authorList>
    </citation>
    <scope>NUCLEOTIDE SEQUENCE</scope>
</reference>
<evidence type="ECO:0000313" key="11">
    <source>
        <dbReference type="Proteomes" id="UP000678393"/>
    </source>
</evidence>
<comment type="cofactor">
    <cofactor evidence="1">
        <name>Ca(2+)</name>
        <dbReference type="ChEBI" id="CHEBI:29108"/>
    </cofactor>
</comment>
<evidence type="ECO:0000313" key="10">
    <source>
        <dbReference type="EMBL" id="CAG5119578.1"/>
    </source>
</evidence>
<feature type="chain" id="PRO_5035801812" description="Sulfatase N-terminal domain-containing protein" evidence="8">
    <location>
        <begin position="25"/>
        <end position="501"/>
    </location>
</feature>
<comment type="similarity">
    <text evidence="2">Belongs to the sulfatase family.</text>
</comment>
<dbReference type="Gene3D" id="3.30.1120.10">
    <property type="match status" value="1"/>
</dbReference>
<proteinExistence type="inferred from homology"/>
<feature type="domain" description="Sulfatase N-terminal" evidence="9">
    <location>
        <begin position="26"/>
        <end position="333"/>
    </location>
</feature>
<evidence type="ECO:0000256" key="1">
    <source>
        <dbReference type="ARBA" id="ARBA00001913"/>
    </source>
</evidence>
<dbReference type="OrthoDB" id="103349at2759"/>
<accession>A0A8S3YTG9</accession>
<dbReference type="GO" id="GO:0008484">
    <property type="term" value="F:sulfuric ester hydrolase activity"/>
    <property type="evidence" value="ECO:0007669"/>
    <property type="project" value="InterPro"/>
</dbReference>
<dbReference type="GO" id="GO:0046872">
    <property type="term" value="F:metal ion binding"/>
    <property type="evidence" value="ECO:0007669"/>
    <property type="project" value="UniProtKB-KW"/>
</dbReference>
<dbReference type="InterPro" id="IPR017850">
    <property type="entry name" value="Alkaline_phosphatase_core_sf"/>
</dbReference>
<evidence type="ECO:0000256" key="3">
    <source>
        <dbReference type="ARBA" id="ARBA00022723"/>
    </source>
</evidence>
<name>A0A8S3YTG9_9EUPU</name>
<dbReference type="PANTHER" id="PTHR10342">
    <property type="entry name" value="ARYLSULFATASE"/>
    <property type="match status" value="1"/>
</dbReference>
<gene>
    <name evidence="10" type="ORF">CUNI_LOCUS5136</name>
</gene>
<dbReference type="PROSITE" id="PS00149">
    <property type="entry name" value="SULFATASE_2"/>
    <property type="match status" value="1"/>
</dbReference>
<keyword evidence="11" id="KW-1185">Reference proteome</keyword>
<feature type="signal peptide" evidence="8">
    <location>
        <begin position="1"/>
        <end position="24"/>
    </location>
</feature>
<evidence type="ECO:0000256" key="2">
    <source>
        <dbReference type="ARBA" id="ARBA00008779"/>
    </source>
</evidence>
<dbReference type="InterPro" id="IPR024607">
    <property type="entry name" value="Sulfatase_CS"/>
</dbReference>
<dbReference type="PANTHER" id="PTHR10342:SF273">
    <property type="entry name" value="RE14504P"/>
    <property type="match status" value="1"/>
</dbReference>
<dbReference type="PROSITE" id="PS00523">
    <property type="entry name" value="SULFATASE_1"/>
    <property type="match status" value="1"/>
</dbReference>
<keyword evidence="4" id="KW-0378">Hydrolase</keyword>
<evidence type="ECO:0000256" key="8">
    <source>
        <dbReference type="SAM" id="SignalP"/>
    </source>
</evidence>
<evidence type="ECO:0000256" key="6">
    <source>
        <dbReference type="ARBA" id="ARBA00023180"/>
    </source>
</evidence>
<dbReference type="Pfam" id="PF00884">
    <property type="entry name" value="Sulfatase"/>
    <property type="match status" value="1"/>
</dbReference>
<evidence type="ECO:0000256" key="7">
    <source>
        <dbReference type="SAM" id="MobiDB-lite"/>
    </source>
</evidence>
<feature type="region of interest" description="Disordered" evidence="7">
    <location>
        <begin position="479"/>
        <end position="501"/>
    </location>
</feature>
<dbReference type="CDD" id="cd16029">
    <property type="entry name" value="4-S"/>
    <property type="match status" value="1"/>
</dbReference>
<evidence type="ECO:0000256" key="5">
    <source>
        <dbReference type="ARBA" id="ARBA00022837"/>
    </source>
</evidence>
<dbReference type="InterPro" id="IPR047115">
    <property type="entry name" value="ARSB"/>
</dbReference>
<evidence type="ECO:0000256" key="4">
    <source>
        <dbReference type="ARBA" id="ARBA00022801"/>
    </source>
</evidence>
<dbReference type="Gene3D" id="3.40.720.10">
    <property type="entry name" value="Alkaline Phosphatase, subunit A"/>
    <property type="match status" value="1"/>
</dbReference>
<evidence type="ECO:0000259" key="9">
    <source>
        <dbReference type="Pfam" id="PF00884"/>
    </source>
</evidence>
<keyword evidence="6" id="KW-0325">Glycoprotein</keyword>
<keyword evidence="5" id="KW-0106">Calcium</keyword>
<organism evidence="10 11">
    <name type="scientific">Candidula unifasciata</name>
    <dbReference type="NCBI Taxonomy" id="100452"/>
    <lineage>
        <taxon>Eukaryota</taxon>
        <taxon>Metazoa</taxon>
        <taxon>Spiralia</taxon>
        <taxon>Lophotrochozoa</taxon>
        <taxon>Mollusca</taxon>
        <taxon>Gastropoda</taxon>
        <taxon>Heterobranchia</taxon>
        <taxon>Euthyneura</taxon>
        <taxon>Panpulmonata</taxon>
        <taxon>Eupulmonata</taxon>
        <taxon>Stylommatophora</taxon>
        <taxon>Helicina</taxon>
        <taxon>Helicoidea</taxon>
        <taxon>Geomitridae</taxon>
        <taxon>Candidula</taxon>
    </lineage>
</organism>
<dbReference type="Proteomes" id="UP000678393">
    <property type="component" value="Unassembled WGS sequence"/>
</dbReference>
<dbReference type="SUPFAM" id="SSF53649">
    <property type="entry name" value="Alkaline phosphatase-like"/>
    <property type="match status" value="1"/>
</dbReference>
<dbReference type="InterPro" id="IPR000917">
    <property type="entry name" value="Sulfatase_N"/>
</dbReference>
<keyword evidence="8" id="KW-0732">Signal</keyword>